<dbReference type="Proteomes" id="UP000019132">
    <property type="component" value="Unassembled WGS sequence"/>
</dbReference>
<keyword evidence="2" id="KW-1185">Reference proteome</keyword>
<dbReference type="EnsemblProtists" id="PYU1_T012247">
    <property type="protein sequence ID" value="PYU1_T012247"/>
    <property type="gene ID" value="PYU1_G012221"/>
</dbReference>
<dbReference type="VEuPathDB" id="FungiDB:PYU1_G012221"/>
<proteinExistence type="predicted"/>
<reference evidence="2" key="2">
    <citation type="submission" date="2010-04" db="EMBL/GenBank/DDBJ databases">
        <authorList>
            <person name="Buell R."/>
            <person name="Hamilton J."/>
            <person name="Hostetler J."/>
        </authorList>
    </citation>
    <scope>NUCLEOTIDE SEQUENCE [LARGE SCALE GENOMIC DNA]</scope>
    <source>
        <strain evidence="2">DAOM:BR144</strain>
    </source>
</reference>
<protein>
    <recommendedName>
        <fullName evidence="3">BZIP domain-containing protein</fullName>
    </recommendedName>
</protein>
<dbReference type="EMBL" id="GL376601">
    <property type="status" value="NOT_ANNOTATED_CDS"/>
    <property type="molecule type" value="Genomic_DNA"/>
</dbReference>
<dbReference type="AlphaFoldDB" id="K3X4U8"/>
<reference evidence="2" key="1">
    <citation type="journal article" date="2010" name="Genome Biol.">
        <title>Genome sequence of the necrotrophic plant pathogen Pythium ultimum reveals original pathogenicity mechanisms and effector repertoire.</title>
        <authorList>
            <person name="Levesque C.A."/>
            <person name="Brouwer H."/>
            <person name="Cano L."/>
            <person name="Hamilton J.P."/>
            <person name="Holt C."/>
            <person name="Huitema E."/>
            <person name="Raffaele S."/>
            <person name="Robideau G.P."/>
            <person name="Thines M."/>
            <person name="Win J."/>
            <person name="Zerillo M.M."/>
            <person name="Beakes G.W."/>
            <person name="Boore J.L."/>
            <person name="Busam D."/>
            <person name="Dumas B."/>
            <person name="Ferriera S."/>
            <person name="Fuerstenberg S.I."/>
            <person name="Gachon C.M."/>
            <person name="Gaulin E."/>
            <person name="Govers F."/>
            <person name="Grenville-Briggs L."/>
            <person name="Horner N."/>
            <person name="Hostetler J."/>
            <person name="Jiang R.H."/>
            <person name="Johnson J."/>
            <person name="Krajaejun T."/>
            <person name="Lin H."/>
            <person name="Meijer H.J."/>
            <person name="Moore B."/>
            <person name="Morris P."/>
            <person name="Phuntmart V."/>
            <person name="Puiu D."/>
            <person name="Shetty J."/>
            <person name="Stajich J.E."/>
            <person name="Tripathy S."/>
            <person name="Wawra S."/>
            <person name="van West P."/>
            <person name="Whitty B.R."/>
            <person name="Coutinho P.M."/>
            <person name="Henrissat B."/>
            <person name="Martin F."/>
            <person name="Thomas P.D."/>
            <person name="Tyler B.M."/>
            <person name="De Vries R.P."/>
            <person name="Kamoun S."/>
            <person name="Yandell M."/>
            <person name="Tisserat N."/>
            <person name="Buell C.R."/>
        </authorList>
    </citation>
    <scope>NUCLEOTIDE SEQUENCE</scope>
    <source>
        <strain evidence="2">DAOM:BR144</strain>
    </source>
</reference>
<evidence type="ECO:0000313" key="2">
    <source>
        <dbReference type="Proteomes" id="UP000019132"/>
    </source>
</evidence>
<reference evidence="1" key="3">
    <citation type="submission" date="2015-02" db="UniProtKB">
        <authorList>
            <consortium name="EnsemblProtists"/>
        </authorList>
    </citation>
    <scope>IDENTIFICATION</scope>
    <source>
        <strain evidence="1">DAOM BR144</strain>
    </source>
</reference>
<evidence type="ECO:0008006" key="3">
    <source>
        <dbReference type="Google" id="ProtNLM"/>
    </source>
</evidence>
<sequence length="260" mass="29701">MASLPLKPVVANIGKCRNDTSHSQRKTSSERGYKFRAKRAKYEAELVFAVTKLRNELAQLRFLHTVWQQKAVLLRNSDFGSLVQLVRELFRVFAKGLECESQDPTGTEYSVVQFKENFLRHVVDPDVEIGEDVGGVDMLIEQWRRYTAAYADFHVEVEPAVVMCGPPEDPVLEVLVKMSGRFTHDTFRIMFPYAVHRQDLTQYFVGNAFVFDNMHNFRFTPDGRIKIYTLQVNFVEALVRTSGSLEAAAELLELSVISPC</sequence>
<accession>K3X4U8</accession>
<evidence type="ECO:0000313" key="1">
    <source>
        <dbReference type="EnsemblProtists" id="PYU1_T012247"/>
    </source>
</evidence>
<name>K3X4U8_GLOUD</name>
<dbReference type="InParanoid" id="K3X4U8"/>
<dbReference type="HOGENOM" id="CLU_916684_0_0_1"/>
<organism evidence="1 2">
    <name type="scientific">Globisporangium ultimum (strain ATCC 200006 / CBS 805.95 / DAOM BR144)</name>
    <name type="common">Pythium ultimum</name>
    <dbReference type="NCBI Taxonomy" id="431595"/>
    <lineage>
        <taxon>Eukaryota</taxon>
        <taxon>Sar</taxon>
        <taxon>Stramenopiles</taxon>
        <taxon>Oomycota</taxon>
        <taxon>Peronosporomycetes</taxon>
        <taxon>Pythiales</taxon>
        <taxon>Pythiaceae</taxon>
        <taxon>Globisporangium</taxon>
    </lineage>
</organism>